<keyword evidence="7" id="KW-1185">Reference proteome</keyword>
<keyword evidence="4" id="KW-0560">Oxidoreductase</keyword>
<dbReference type="EMBL" id="JACJJC010000064">
    <property type="protein sequence ID" value="MBM6705025.1"/>
    <property type="molecule type" value="Genomic_DNA"/>
</dbReference>
<evidence type="ECO:0000256" key="4">
    <source>
        <dbReference type="ARBA" id="ARBA00023002"/>
    </source>
</evidence>
<dbReference type="InterPro" id="IPR003953">
    <property type="entry name" value="FAD-dep_OxRdtase_2_FAD-bd"/>
</dbReference>
<reference evidence="6 7" key="1">
    <citation type="journal article" date="2021" name="Sci. Rep.">
        <title>The distribution of antibiotic resistance genes in chicken gut microbiota commensals.</title>
        <authorList>
            <person name="Juricova H."/>
            <person name="Matiasovicova J."/>
            <person name="Kubasova T."/>
            <person name="Cejkova D."/>
            <person name="Rychlik I."/>
        </authorList>
    </citation>
    <scope>NUCLEOTIDE SEQUENCE [LARGE SCALE GENOMIC DNA]</scope>
    <source>
        <strain evidence="6 7">An829</strain>
    </source>
</reference>
<feature type="domain" description="FAD-dependent oxidoreductase 2 FAD-binding" evidence="5">
    <location>
        <begin position="1"/>
        <end position="256"/>
    </location>
</feature>
<sequence>IRARKAVIAATGGFAANAKMCGLHDPRLEHLGTSNLPSATGEVLKYMINLGAETVGMDYIQCVINRPSDMKKYYPMSIFVDYFIFVNWEGKRFISEDAPRDQLCDAFLKQTKEQAFSIMDAKGFEVHCTQGRVGDLLQSGVDAGEIVKADTIEALADKMGVPRDAVKQSVDAYNASVESKKDALGRDASMLTRKIEAAPFYATRFAMARHHTMGGVLINARAQVIDRDGEVIPGLYAAGEVTGGVHGNNRVGGNGIADAFTFGLIAGRNAVK</sequence>
<proteinExistence type="predicted"/>
<feature type="non-terminal residue" evidence="6">
    <location>
        <position position="1"/>
    </location>
</feature>
<dbReference type="Gene3D" id="3.50.50.60">
    <property type="entry name" value="FAD/NAD(P)-binding domain"/>
    <property type="match status" value="1"/>
</dbReference>
<name>A0ABS2DWE2_9BURK</name>
<evidence type="ECO:0000313" key="7">
    <source>
        <dbReference type="Proteomes" id="UP000715095"/>
    </source>
</evidence>
<dbReference type="InterPro" id="IPR027477">
    <property type="entry name" value="Succ_DH/fumarate_Rdtase_cat_sf"/>
</dbReference>
<dbReference type="RefSeq" id="WP_205104637.1">
    <property type="nucleotide sequence ID" value="NZ_JACJJC010000064.1"/>
</dbReference>
<dbReference type="SUPFAM" id="SSF51905">
    <property type="entry name" value="FAD/NAD(P)-binding domain"/>
    <property type="match status" value="1"/>
</dbReference>
<evidence type="ECO:0000313" key="6">
    <source>
        <dbReference type="EMBL" id="MBM6705025.1"/>
    </source>
</evidence>
<keyword evidence="3" id="KW-0274">FAD</keyword>
<dbReference type="InterPro" id="IPR036188">
    <property type="entry name" value="FAD/NAD-bd_sf"/>
</dbReference>
<evidence type="ECO:0000256" key="1">
    <source>
        <dbReference type="ARBA" id="ARBA00001974"/>
    </source>
</evidence>
<evidence type="ECO:0000256" key="2">
    <source>
        <dbReference type="ARBA" id="ARBA00022630"/>
    </source>
</evidence>
<dbReference type="PANTHER" id="PTHR43400">
    <property type="entry name" value="FUMARATE REDUCTASE"/>
    <property type="match status" value="1"/>
</dbReference>
<comment type="cofactor">
    <cofactor evidence="1">
        <name>FAD</name>
        <dbReference type="ChEBI" id="CHEBI:57692"/>
    </cofactor>
</comment>
<keyword evidence="2" id="KW-0285">Flavoprotein</keyword>
<organism evidence="6 7">
    <name type="scientific">Sutterella massiliensis</name>
    <dbReference type="NCBI Taxonomy" id="1816689"/>
    <lineage>
        <taxon>Bacteria</taxon>
        <taxon>Pseudomonadati</taxon>
        <taxon>Pseudomonadota</taxon>
        <taxon>Betaproteobacteria</taxon>
        <taxon>Burkholderiales</taxon>
        <taxon>Sutterellaceae</taxon>
        <taxon>Sutterella</taxon>
    </lineage>
</organism>
<dbReference type="Gene3D" id="3.90.700.10">
    <property type="entry name" value="Succinate dehydrogenase/fumarate reductase flavoprotein, catalytic domain"/>
    <property type="match status" value="1"/>
</dbReference>
<comment type="caution">
    <text evidence="6">The sequence shown here is derived from an EMBL/GenBank/DDBJ whole genome shotgun (WGS) entry which is preliminary data.</text>
</comment>
<dbReference type="PANTHER" id="PTHR43400:SF7">
    <property type="entry name" value="FAD-DEPENDENT OXIDOREDUCTASE 2 FAD BINDING DOMAIN-CONTAINING PROTEIN"/>
    <property type="match status" value="1"/>
</dbReference>
<evidence type="ECO:0000256" key="3">
    <source>
        <dbReference type="ARBA" id="ARBA00022827"/>
    </source>
</evidence>
<dbReference type="InterPro" id="IPR050315">
    <property type="entry name" value="FAD-oxidoreductase_2"/>
</dbReference>
<dbReference type="Proteomes" id="UP000715095">
    <property type="component" value="Unassembled WGS sequence"/>
</dbReference>
<dbReference type="Pfam" id="PF00890">
    <property type="entry name" value="FAD_binding_2"/>
    <property type="match status" value="1"/>
</dbReference>
<accession>A0ABS2DWE2</accession>
<evidence type="ECO:0000259" key="5">
    <source>
        <dbReference type="Pfam" id="PF00890"/>
    </source>
</evidence>
<protein>
    <submittedName>
        <fullName evidence="6">FAD-binding protein</fullName>
    </submittedName>
</protein>
<dbReference type="SUPFAM" id="SSF56425">
    <property type="entry name" value="Succinate dehydrogenase/fumarate reductase flavoprotein, catalytic domain"/>
    <property type="match status" value="1"/>
</dbReference>
<gene>
    <name evidence="6" type="ORF">H6A60_11165</name>
</gene>